<comment type="caution">
    <text evidence="1">The sequence shown here is derived from an EMBL/GenBank/DDBJ whole genome shotgun (WGS) entry which is preliminary data.</text>
</comment>
<dbReference type="EMBL" id="SNRY01007645">
    <property type="protein sequence ID" value="KAA6310016.1"/>
    <property type="molecule type" value="Genomic_DNA"/>
</dbReference>
<organism evidence="1">
    <name type="scientific">termite gut metagenome</name>
    <dbReference type="NCBI Taxonomy" id="433724"/>
    <lineage>
        <taxon>unclassified sequences</taxon>
        <taxon>metagenomes</taxon>
        <taxon>organismal metagenomes</taxon>
    </lineage>
</organism>
<dbReference type="Gene3D" id="3.40.50.11970">
    <property type="match status" value="1"/>
</dbReference>
<accession>A0A5J4PK93</accession>
<gene>
    <name evidence="1" type="ORF">EZS27_038604</name>
</gene>
<sequence>KVVRQLIWTYDDQNSVNVNVMQEILSRTFDNFPAKSYGLVLWSHGDGWGPPDWKKTSRSFGQDGNDKMNISDLRNVLESYHFDFILFDACFMQTVEVAYELRACSDYFIGSPTEIPGPGAPYQIIVKSMFATGSTEETVIDIARNYYDFYALAYNEGKDSSNQNWTGGVSVSVVKSTELGPLAAATKNVFTQYLNNGTVIYISDIMCYDPLRYPSYYYDIDSFIHSLTGDNADYTFWHTAFENAVPYFETTDKNYSAYGYGGMFSMINTTGLSIYIPNKNLANINAFYSTYQWYTAAGWDETELF</sequence>
<name>A0A5J4PK93_9ZZZZ</name>
<evidence type="ECO:0000313" key="1">
    <source>
        <dbReference type="EMBL" id="KAA6310016.1"/>
    </source>
</evidence>
<evidence type="ECO:0008006" key="2">
    <source>
        <dbReference type="Google" id="ProtNLM"/>
    </source>
</evidence>
<dbReference type="Pfam" id="PF03415">
    <property type="entry name" value="Peptidase_C11"/>
    <property type="match status" value="1"/>
</dbReference>
<dbReference type="PANTHER" id="PTHR37835">
    <property type="entry name" value="ALPHA-CLOSTRIPAIN"/>
    <property type="match status" value="1"/>
</dbReference>
<feature type="non-terminal residue" evidence="1">
    <location>
        <position position="1"/>
    </location>
</feature>
<protein>
    <recommendedName>
        <fullName evidence="2">Clostripain</fullName>
    </recommendedName>
</protein>
<dbReference type="AlphaFoldDB" id="A0A5J4PK93"/>
<proteinExistence type="predicted"/>
<dbReference type="InterPro" id="IPR005077">
    <property type="entry name" value="Peptidase_C11"/>
</dbReference>
<dbReference type="PANTHER" id="PTHR37835:SF1">
    <property type="entry name" value="ALPHA-CLOSTRIPAIN"/>
    <property type="match status" value="1"/>
</dbReference>
<reference evidence="1" key="1">
    <citation type="submission" date="2019-03" db="EMBL/GenBank/DDBJ databases">
        <title>Single cell metagenomics reveals metabolic interactions within the superorganism composed of flagellate Streblomastix strix and complex community of Bacteroidetes bacteria on its surface.</title>
        <authorList>
            <person name="Treitli S.C."/>
            <person name="Kolisko M."/>
            <person name="Husnik F."/>
            <person name="Keeling P."/>
            <person name="Hampl V."/>
        </authorList>
    </citation>
    <scope>NUCLEOTIDE SEQUENCE</scope>
    <source>
        <strain evidence="1">STM</strain>
    </source>
</reference>